<dbReference type="AlphaFoldDB" id="A0A0F8YX09"/>
<proteinExistence type="predicted"/>
<accession>A0A0F8YX09</accession>
<feature type="non-terminal residue" evidence="1">
    <location>
        <position position="25"/>
    </location>
</feature>
<dbReference type="EMBL" id="LAZR01063893">
    <property type="protein sequence ID" value="KKK58604.1"/>
    <property type="molecule type" value="Genomic_DNA"/>
</dbReference>
<comment type="caution">
    <text evidence="1">The sequence shown here is derived from an EMBL/GenBank/DDBJ whole genome shotgun (WGS) entry which is preliminary data.</text>
</comment>
<reference evidence="1" key="1">
    <citation type="journal article" date="2015" name="Nature">
        <title>Complex archaea that bridge the gap between prokaryotes and eukaryotes.</title>
        <authorList>
            <person name="Spang A."/>
            <person name="Saw J.H."/>
            <person name="Jorgensen S.L."/>
            <person name="Zaremba-Niedzwiedzka K."/>
            <person name="Martijn J."/>
            <person name="Lind A.E."/>
            <person name="van Eijk R."/>
            <person name="Schleper C."/>
            <person name="Guy L."/>
            <person name="Ettema T.J."/>
        </authorList>
    </citation>
    <scope>NUCLEOTIDE SEQUENCE</scope>
</reference>
<protein>
    <submittedName>
        <fullName evidence="1">Uncharacterized protein</fullName>
    </submittedName>
</protein>
<name>A0A0F8YX09_9ZZZZ</name>
<evidence type="ECO:0000313" key="1">
    <source>
        <dbReference type="EMBL" id="KKK58604.1"/>
    </source>
</evidence>
<organism evidence="1">
    <name type="scientific">marine sediment metagenome</name>
    <dbReference type="NCBI Taxonomy" id="412755"/>
    <lineage>
        <taxon>unclassified sequences</taxon>
        <taxon>metagenomes</taxon>
        <taxon>ecological metagenomes</taxon>
    </lineage>
</organism>
<sequence length="25" mass="2937">MGRRAITPERVINECLRRNVSKLPQ</sequence>
<gene>
    <name evidence="1" type="ORF">LCGC14_3042790</name>
</gene>